<evidence type="ECO:0000313" key="1">
    <source>
        <dbReference type="EMBL" id="HIQ65387.1"/>
    </source>
</evidence>
<evidence type="ECO:0000313" key="2">
    <source>
        <dbReference type="Proteomes" id="UP000886725"/>
    </source>
</evidence>
<protein>
    <submittedName>
        <fullName evidence="1">Uncharacterized protein</fullName>
    </submittedName>
</protein>
<accession>A0A9D0Z099</accession>
<organism evidence="1 2">
    <name type="scientific">Candidatus Faecenecus gallistercoris</name>
    <dbReference type="NCBI Taxonomy" id="2840793"/>
    <lineage>
        <taxon>Bacteria</taxon>
        <taxon>Bacillati</taxon>
        <taxon>Bacillota</taxon>
        <taxon>Bacillota incertae sedis</taxon>
        <taxon>Candidatus Faecenecus</taxon>
    </lineage>
</organism>
<proteinExistence type="predicted"/>
<comment type="caution">
    <text evidence="1">The sequence shown here is derived from an EMBL/GenBank/DDBJ whole genome shotgun (WGS) entry which is preliminary data.</text>
</comment>
<dbReference type="Proteomes" id="UP000886725">
    <property type="component" value="Unassembled WGS sequence"/>
</dbReference>
<sequence length="359" mass="41862">MTKEQFNYILDRIDQTISQNPFLNNNYEMLCAFANCFYWTFASDDFLENVLDENGNSIHFISGSESDIFHTIDLAKKYLHHVSPEYAELLEQYIEDGTLDMNYDLVGSFTYFFPKEERTQVDCAIDGRTSDVTSLIHEFFHAANRMSPNGIVGPARDYFTEMISIFYETDCVWYLYCQGDIKKDTLKSTLYERLSDTLAICRKIVMQSDMVCLYRKVGPIEIDNDETYRFVSQYDETNFFEDEDDYYEAVADMIATIPDDVLNGQKELSDYCNTMPRFYGYIVGTMFALSIWQAKQNGDSTISNEILWLNKNLNEIGFGEVYRHLKALDGKTIEDVCLGVKEIFTPYFQDTERIKRIDF</sequence>
<gene>
    <name evidence="1" type="ORF">IAC85_06595</name>
</gene>
<dbReference type="Gene3D" id="1.10.1370.30">
    <property type="match status" value="1"/>
</dbReference>
<dbReference type="EMBL" id="DVFU01000128">
    <property type="protein sequence ID" value="HIQ65387.1"/>
    <property type="molecule type" value="Genomic_DNA"/>
</dbReference>
<dbReference type="AlphaFoldDB" id="A0A9D0Z099"/>
<name>A0A9D0Z099_9FIRM</name>
<reference evidence="1" key="2">
    <citation type="journal article" date="2021" name="PeerJ">
        <title>Extensive microbial diversity within the chicken gut microbiome revealed by metagenomics and culture.</title>
        <authorList>
            <person name="Gilroy R."/>
            <person name="Ravi A."/>
            <person name="Getino M."/>
            <person name="Pursley I."/>
            <person name="Horton D.L."/>
            <person name="Alikhan N.F."/>
            <person name="Baker D."/>
            <person name="Gharbi K."/>
            <person name="Hall N."/>
            <person name="Watson M."/>
            <person name="Adriaenssens E.M."/>
            <person name="Foster-Nyarko E."/>
            <person name="Jarju S."/>
            <person name="Secka A."/>
            <person name="Antonio M."/>
            <person name="Oren A."/>
            <person name="Chaudhuri R.R."/>
            <person name="La Ragione R."/>
            <person name="Hildebrand F."/>
            <person name="Pallen M.J."/>
        </authorList>
    </citation>
    <scope>NUCLEOTIDE SEQUENCE</scope>
    <source>
        <strain evidence="1">CHK165-10780</strain>
    </source>
</reference>
<reference evidence="1" key="1">
    <citation type="submission" date="2020-10" db="EMBL/GenBank/DDBJ databases">
        <authorList>
            <person name="Gilroy R."/>
        </authorList>
    </citation>
    <scope>NUCLEOTIDE SEQUENCE</scope>
    <source>
        <strain evidence="1">CHK165-10780</strain>
    </source>
</reference>